<dbReference type="Proteomes" id="UP001501627">
    <property type="component" value="Unassembled WGS sequence"/>
</dbReference>
<protein>
    <recommendedName>
        <fullName evidence="1">Glutaredoxin domain-containing protein</fullName>
    </recommendedName>
</protein>
<sequence>MEIIIYGKDGCVNCERARMLCQIQSLAHQLLKLDADYSAEALQARVGRPVRGLPQIFVRSGEDAHHVGGYDELRAYLRQSQAQAA</sequence>
<feature type="domain" description="Glutaredoxin" evidence="1">
    <location>
        <begin position="3"/>
        <end position="59"/>
    </location>
</feature>
<gene>
    <name evidence="2" type="ORF">GCM10022279_20030</name>
</gene>
<dbReference type="PROSITE" id="PS51354">
    <property type="entry name" value="GLUTAREDOXIN_2"/>
    <property type="match status" value="1"/>
</dbReference>
<name>A0ABP7REN2_9BURK</name>
<evidence type="ECO:0000313" key="2">
    <source>
        <dbReference type="EMBL" id="GAA3996376.1"/>
    </source>
</evidence>
<comment type="caution">
    <text evidence="2">The sequence shown here is derived from an EMBL/GenBank/DDBJ whole genome shotgun (WGS) entry which is preliminary data.</text>
</comment>
<dbReference type="RefSeq" id="WP_103046418.1">
    <property type="nucleotide sequence ID" value="NZ_BAABBP010000016.1"/>
</dbReference>
<dbReference type="Gene3D" id="3.40.30.10">
    <property type="entry name" value="Glutaredoxin"/>
    <property type="match status" value="1"/>
</dbReference>
<evidence type="ECO:0000259" key="1">
    <source>
        <dbReference type="Pfam" id="PF00462"/>
    </source>
</evidence>
<evidence type="ECO:0000313" key="3">
    <source>
        <dbReference type="Proteomes" id="UP001501627"/>
    </source>
</evidence>
<dbReference type="InterPro" id="IPR036249">
    <property type="entry name" value="Thioredoxin-like_sf"/>
</dbReference>
<reference evidence="3" key="1">
    <citation type="journal article" date="2019" name="Int. J. Syst. Evol. Microbiol.">
        <title>The Global Catalogue of Microorganisms (GCM) 10K type strain sequencing project: providing services to taxonomists for standard genome sequencing and annotation.</title>
        <authorList>
            <consortium name="The Broad Institute Genomics Platform"/>
            <consortium name="The Broad Institute Genome Sequencing Center for Infectious Disease"/>
            <person name="Wu L."/>
            <person name="Ma J."/>
        </authorList>
    </citation>
    <scope>NUCLEOTIDE SEQUENCE [LARGE SCALE GENOMIC DNA]</scope>
    <source>
        <strain evidence="3">JCM 17561</strain>
    </source>
</reference>
<proteinExistence type="predicted"/>
<accession>A0ABP7REN2</accession>
<dbReference type="EMBL" id="BAABBP010000016">
    <property type="protein sequence ID" value="GAA3996376.1"/>
    <property type="molecule type" value="Genomic_DNA"/>
</dbReference>
<dbReference type="InterPro" id="IPR002109">
    <property type="entry name" value="Glutaredoxin"/>
</dbReference>
<dbReference type="SUPFAM" id="SSF52833">
    <property type="entry name" value="Thioredoxin-like"/>
    <property type="match status" value="1"/>
</dbReference>
<keyword evidence="3" id="KW-1185">Reference proteome</keyword>
<organism evidence="2 3">
    <name type="scientific">Comamonas faecalis</name>
    <dbReference type="NCBI Taxonomy" id="1387849"/>
    <lineage>
        <taxon>Bacteria</taxon>
        <taxon>Pseudomonadati</taxon>
        <taxon>Pseudomonadota</taxon>
        <taxon>Betaproteobacteria</taxon>
        <taxon>Burkholderiales</taxon>
        <taxon>Comamonadaceae</taxon>
        <taxon>Comamonas</taxon>
    </lineage>
</organism>
<dbReference type="Pfam" id="PF00462">
    <property type="entry name" value="Glutaredoxin"/>
    <property type="match status" value="1"/>
</dbReference>